<evidence type="ECO:0000313" key="3">
    <source>
        <dbReference type="Proteomes" id="UP000276133"/>
    </source>
</evidence>
<keyword evidence="1" id="KW-0812">Transmembrane</keyword>
<accession>A0A3M7PGV4</accession>
<name>A0A3M7PGV4_BRAPC</name>
<organism evidence="2 3">
    <name type="scientific">Brachionus plicatilis</name>
    <name type="common">Marine rotifer</name>
    <name type="synonym">Brachionus muelleri</name>
    <dbReference type="NCBI Taxonomy" id="10195"/>
    <lineage>
        <taxon>Eukaryota</taxon>
        <taxon>Metazoa</taxon>
        <taxon>Spiralia</taxon>
        <taxon>Gnathifera</taxon>
        <taxon>Rotifera</taxon>
        <taxon>Eurotatoria</taxon>
        <taxon>Monogononta</taxon>
        <taxon>Pseudotrocha</taxon>
        <taxon>Ploima</taxon>
        <taxon>Brachionidae</taxon>
        <taxon>Brachionus</taxon>
    </lineage>
</organism>
<comment type="caution">
    <text evidence="2">The sequence shown here is derived from an EMBL/GenBank/DDBJ whole genome shotgun (WGS) entry which is preliminary data.</text>
</comment>
<reference evidence="2 3" key="1">
    <citation type="journal article" date="2018" name="Sci. Rep.">
        <title>Genomic signatures of local adaptation to the degree of environmental predictability in rotifers.</title>
        <authorList>
            <person name="Franch-Gras L."/>
            <person name="Hahn C."/>
            <person name="Garcia-Roger E.M."/>
            <person name="Carmona M.J."/>
            <person name="Serra M."/>
            <person name="Gomez A."/>
        </authorList>
    </citation>
    <scope>NUCLEOTIDE SEQUENCE [LARGE SCALE GENOMIC DNA]</scope>
    <source>
        <strain evidence="2">HYR1</strain>
    </source>
</reference>
<protein>
    <submittedName>
        <fullName evidence="2">Uncharacterized protein</fullName>
    </submittedName>
</protein>
<keyword evidence="3" id="KW-1185">Reference proteome</keyword>
<evidence type="ECO:0000256" key="1">
    <source>
        <dbReference type="SAM" id="Phobius"/>
    </source>
</evidence>
<dbReference type="AlphaFoldDB" id="A0A3M7PGV4"/>
<feature type="transmembrane region" description="Helical" evidence="1">
    <location>
        <begin position="47"/>
        <end position="63"/>
    </location>
</feature>
<evidence type="ECO:0000313" key="2">
    <source>
        <dbReference type="EMBL" id="RMZ98292.1"/>
    </source>
</evidence>
<sequence>MAFVHLNYCADFDSQFVQSFANVNLSFYCEFLEYRKLFKSPIKKSKATYSLLVFLLFLFCFKTKKIDIQIYAFIEKKTIIDAEFNKAEPQGTINEIAYLSLKNKI</sequence>
<dbReference type="Proteomes" id="UP000276133">
    <property type="component" value="Unassembled WGS sequence"/>
</dbReference>
<gene>
    <name evidence="2" type="ORF">BpHYR1_038757</name>
</gene>
<keyword evidence="1" id="KW-1133">Transmembrane helix</keyword>
<proteinExistence type="predicted"/>
<dbReference type="EMBL" id="REGN01010859">
    <property type="protein sequence ID" value="RMZ98292.1"/>
    <property type="molecule type" value="Genomic_DNA"/>
</dbReference>
<keyword evidence="1" id="KW-0472">Membrane</keyword>